<dbReference type="OrthoDB" id="277832at2759"/>
<dbReference type="PANTHER" id="PTHR13360:SF1">
    <property type="entry name" value="ACTIVATING SIGNAL COINTEGRATOR 1 COMPLEX SUBUNIT 1"/>
    <property type="match status" value="1"/>
</dbReference>
<keyword evidence="5" id="KW-1185">Reference proteome</keyword>
<organism evidence="4 5">
    <name type="scientific">Folsomia candida</name>
    <name type="common">Springtail</name>
    <dbReference type="NCBI Taxonomy" id="158441"/>
    <lineage>
        <taxon>Eukaryota</taxon>
        <taxon>Metazoa</taxon>
        <taxon>Ecdysozoa</taxon>
        <taxon>Arthropoda</taxon>
        <taxon>Hexapoda</taxon>
        <taxon>Collembola</taxon>
        <taxon>Entomobryomorpha</taxon>
        <taxon>Isotomoidea</taxon>
        <taxon>Isotomidae</taxon>
        <taxon>Proisotominae</taxon>
        <taxon>Folsomia</taxon>
    </lineage>
</organism>
<comment type="caution">
    <text evidence="4">The sequence shown here is derived from an EMBL/GenBank/DDBJ whole genome shotgun (WGS) entry which is preliminary data.</text>
</comment>
<evidence type="ECO:0000256" key="1">
    <source>
        <dbReference type="PROSITE-ProRule" id="PRU00117"/>
    </source>
</evidence>
<dbReference type="Gene3D" id="3.30.1370.10">
    <property type="entry name" value="K Homology domain, type 1"/>
    <property type="match status" value="1"/>
</dbReference>
<dbReference type="Gene3D" id="3.90.1140.10">
    <property type="entry name" value="Cyclic phosphodiesterase"/>
    <property type="match status" value="1"/>
</dbReference>
<dbReference type="Proteomes" id="UP000198287">
    <property type="component" value="Unassembled WGS sequence"/>
</dbReference>
<dbReference type="GO" id="GO:0006355">
    <property type="term" value="P:regulation of DNA-templated transcription"/>
    <property type="evidence" value="ECO:0007669"/>
    <property type="project" value="TreeGrafter"/>
</dbReference>
<dbReference type="InterPro" id="IPR004087">
    <property type="entry name" value="KH_dom"/>
</dbReference>
<dbReference type="InterPro" id="IPR047538">
    <property type="entry name" value="KH-I_ASCC1"/>
</dbReference>
<dbReference type="GO" id="GO:0006307">
    <property type="term" value="P:DNA alkylation repair"/>
    <property type="evidence" value="ECO:0007669"/>
    <property type="project" value="InterPro"/>
</dbReference>
<dbReference type="InterPro" id="IPR004088">
    <property type="entry name" value="KH_dom_type_1"/>
</dbReference>
<evidence type="ECO:0000256" key="2">
    <source>
        <dbReference type="SAM" id="MobiDB-lite"/>
    </source>
</evidence>
<dbReference type="PANTHER" id="PTHR13360">
    <property type="entry name" value="ACTIVATING SIGNAL COINTEGRATOR 1 COMPLEX SUBUNIT 1"/>
    <property type="match status" value="1"/>
</dbReference>
<keyword evidence="1" id="KW-0694">RNA-binding</keyword>
<dbReference type="PIRSF" id="PIRSF027019">
    <property type="entry name" value="Euk_LigT"/>
    <property type="match status" value="1"/>
</dbReference>
<evidence type="ECO:0000313" key="5">
    <source>
        <dbReference type="Proteomes" id="UP000198287"/>
    </source>
</evidence>
<sequence>MDILTPDTYWIDDRCYRRNPSKTRCVAAQQKFWSSSENNSAGKNDKFPSLSSSSRPPPGLQKQGDTGGNGQNKPYVEEDEYGFCVGGSDELGDNDNEYLIENKGDYFKSICDNVPSQLYAVVIGTKGSTKSRLEKETKTKIIVPRQNAKGFIEVEGRSILTVRHARRRIDELMWQTRIKCDATHFACFPVNSAAVIQRIKDFKEEVTSRIAGADPFLFLEAEKCHITICVTTLFDEKEREKAAQVLEQAQKEISKQLGHTGKITVHLKELEIMNDDPTQVDIVYAKCHDKGDVLQQMADYIAKKFDKSGLSRQARGDHVKLHCTMMNSLKKAERLIPDKTDQSFPSESVKFCKKISRKTFDASQILKEFKDYDFGVVDITEIKLATRFTSGPDGFYKCFRTIPL</sequence>
<gene>
    <name evidence="4" type="ORF">Fcan01_21720</name>
</gene>
<dbReference type="GO" id="GO:0005634">
    <property type="term" value="C:nucleus"/>
    <property type="evidence" value="ECO:0007669"/>
    <property type="project" value="TreeGrafter"/>
</dbReference>
<dbReference type="PROSITE" id="PS50084">
    <property type="entry name" value="KH_TYPE_1"/>
    <property type="match status" value="1"/>
</dbReference>
<dbReference type="Pfam" id="PF10469">
    <property type="entry name" value="AKAP7_NLS"/>
    <property type="match status" value="1"/>
</dbReference>
<evidence type="ECO:0000313" key="4">
    <source>
        <dbReference type="EMBL" id="OXA43467.1"/>
    </source>
</evidence>
<feature type="compositionally biased region" description="Polar residues" evidence="2">
    <location>
        <begin position="33"/>
        <end position="42"/>
    </location>
</feature>
<protein>
    <submittedName>
        <fullName evidence="4">Activating signal cointegrator 1 complex subunit 1</fullName>
    </submittedName>
</protein>
<dbReference type="InterPro" id="IPR036612">
    <property type="entry name" value="KH_dom_type_1_sf"/>
</dbReference>
<dbReference type="SMART" id="SM00322">
    <property type="entry name" value="KH"/>
    <property type="match status" value="1"/>
</dbReference>
<dbReference type="CDD" id="cd22419">
    <property type="entry name" value="KH-I_ASCC1"/>
    <property type="match status" value="1"/>
</dbReference>
<dbReference type="InterPro" id="IPR009210">
    <property type="entry name" value="ASCC1"/>
</dbReference>
<dbReference type="AlphaFoldDB" id="A0A226DFI4"/>
<proteinExistence type="predicted"/>
<dbReference type="Pfam" id="PF00013">
    <property type="entry name" value="KH_1"/>
    <property type="match status" value="1"/>
</dbReference>
<dbReference type="STRING" id="158441.A0A226DFI4"/>
<dbReference type="OMA" id="CLAHFQT"/>
<name>A0A226DFI4_FOLCA</name>
<reference evidence="4 5" key="1">
    <citation type="submission" date="2015-12" db="EMBL/GenBank/DDBJ databases">
        <title>The genome of Folsomia candida.</title>
        <authorList>
            <person name="Faddeeva A."/>
            <person name="Derks M.F."/>
            <person name="Anvar Y."/>
            <person name="Smit S."/>
            <person name="Van Straalen N."/>
            <person name="Roelofs D."/>
        </authorList>
    </citation>
    <scope>NUCLEOTIDE SEQUENCE [LARGE SCALE GENOMIC DNA]</scope>
    <source>
        <strain evidence="4 5">VU population</strain>
        <tissue evidence="4">Whole body</tissue>
    </source>
</reference>
<feature type="domain" description="K Homology" evidence="3">
    <location>
        <begin position="105"/>
        <end position="174"/>
    </location>
</feature>
<dbReference type="GO" id="GO:0003723">
    <property type="term" value="F:RNA binding"/>
    <property type="evidence" value="ECO:0007669"/>
    <property type="project" value="UniProtKB-UniRule"/>
</dbReference>
<dbReference type="EMBL" id="LNIX01000022">
    <property type="protein sequence ID" value="OXA43467.1"/>
    <property type="molecule type" value="Genomic_DNA"/>
</dbReference>
<feature type="region of interest" description="Disordered" evidence="2">
    <location>
        <begin position="33"/>
        <end position="73"/>
    </location>
</feature>
<accession>A0A226DFI4</accession>
<evidence type="ECO:0000259" key="3">
    <source>
        <dbReference type="SMART" id="SM00322"/>
    </source>
</evidence>
<dbReference type="SUPFAM" id="SSF54791">
    <property type="entry name" value="Eukaryotic type KH-domain (KH-domain type I)"/>
    <property type="match status" value="1"/>
</dbReference>
<dbReference type="InterPro" id="IPR019510">
    <property type="entry name" value="AKAP7-like_phosphoesterase"/>
</dbReference>